<organism evidence="1 2">
    <name type="scientific">Candidatus Desulfacyla euxinica</name>
    <dbReference type="NCBI Taxonomy" id="2841693"/>
    <lineage>
        <taxon>Bacteria</taxon>
        <taxon>Deltaproteobacteria</taxon>
        <taxon>Candidatus Desulfacyla</taxon>
    </lineage>
</organism>
<reference evidence="1 2" key="1">
    <citation type="submission" date="2020-08" db="EMBL/GenBank/DDBJ databases">
        <title>Bridging the membrane lipid divide: bacteria of the FCB group superphylum have the potential to synthesize archaeal ether lipids.</title>
        <authorList>
            <person name="Villanueva L."/>
            <person name="Von Meijenfeldt F.A.B."/>
            <person name="Westbye A.B."/>
            <person name="Yadav S."/>
            <person name="Hopmans E.C."/>
            <person name="Dutilh B.E."/>
            <person name="Sinninghe Damste J.S."/>
        </authorList>
    </citation>
    <scope>NUCLEOTIDE SEQUENCE [LARGE SCALE GENOMIC DNA]</scope>
    <source>
        <strain evidence="1">NIOZ-UU27</strain>
    </source>
</reference>
<dbReference type="GO" id="GO:0004534">
    <property type="term" value="F:5'-3' RNA exonuclease activity"/>
    <property type="evidence" value="ECO:0007669"/>
    <property type="project" value="TreeGrafter"/>
</dbReference>
<dbReference type="Gene3D" id="1.10.150.650">
    <property type="match status" value="1"/>
</dbReference>
<dbReference type="PANTHER" id="PTHR42924:SF3">
    <property type="entry name" value="POLYMERASE_HISTIDINOL PHOSPHATASE N-TERMINAL DOMAIN-CONTAINING PROTEIN"/>
    <property type="match status" value="1"/>
</dbReference>
<dbReference type="Proteomes" id="UP000650524">
    <property type="component" value="Unassembled WGS sequence"/>
</dbReference>
<dbReference type="Gene3D" id="3.20.20.140">
    <property type="entry name" value="Metal-dependent hydrolases"/>
    <property type="match status" value="1"/>
</dbReference>
<comment type="caution">
    <text evidence="1">The sequence shown here is derived from an EMBL/GenBank/DDBJ whole genome shotgun (WGS) entry which is preliminary data.</text>
</comment>
<evidence type="ECO:0000313" key="2">
    <source>
        <dbReference type="Proteomes" id="UP000650524"/>
    </source>
</evidence>
<gene>
    <name evidence="1" type="ORF">H8E19_02090</name>
</gene>
<dbReference type="SUPFAM" id="SSF89550">
    <property type="entry name" value="PHP domain-like"/>
    <property type="match status" value="1"/>
</dbReference>
<dbReference type="InterPro" id="IPR052018">
    <property type="entry name" value="PHP_domain"/>
</dbReference>
<protein>
    <recommendedName>
        <fullName evidence="3">PHP domain-containing protein</fullName>
    </recommendedName>
</protein>
<dbReference type="EMBL" id="JACNJD010000103">
    <property type="protein sequence ID" value="MBC8176169.1"/>
    <property type="molecule type" value="Genomic_DNA"/>
</dbReference>
<dbReference type="GO" id="GO:0035312">
    <property type="term" value="F:5'-3' DNA exonuclease activity"/>
    <property type="evidence" value="ECO:0007669"/>
    <property type="project" value="TreeGrafter"/>
</dbReference>
<proteinExistence type="predicted"/>
<name>A0A8J6T6S6_9DELT</name>
<evidence type="ECO:0008006" key="3">
    <source>
        <dbReference type="Google" id="ProtNLM"/>
    </source>
</evidence>
<dbReference type="InterPro" id="IPR016195">
    <property type="entry name" value="Pol/histidinol_Pase-like"/>
</dbReference>
<feature type="non-terminal residue" evidence="1">
    <location>
        <position position="1"/>
    </location>
</feature>
<evidence type="ECO:0000313" key="1">
    <source>
        <dbReference type="EMBL" id="MBC8176169.1"/>
    </source>
</evidence>
<sequence length="243" mass="27470">YGIGYLSGVELNISFSHPPYKDGKPVSLDLLGYQYNIHDPPLTRKIRKLKEHRRLRAEEILEKINRELRIEHIDPFTHKDLETIEETVDGAFGRPHIANYMVKKGMVDTRQEAFDRYLVKCNVPKMPLSLQEASTLIRGAGGKLMLAHANDPNGTSLASLTVSAEEQCRIIKETMLPFLDGIECWHPRHTPETVSAYLAFVKKEGLMVTGGSDCHQDPVIMGTVNVPSYVAEQFNLKEDKNKQ</sequence>
<dbReference type="PANTHER" id="PTHR42924">
    <property type="entry name" value="EXONUCLEASE"/>
    <property type="match status" value="1"/>
</dbReference>
<accession>A0A8J6T6S6</accession>
<dbReference type="AlphaFoldDB" id="A0A8J6T6S6"/>